<accession>A0A4Q9Q2D8</accession>
<evidence type="ECO:0000313" key="1">
    <source>
        <dbReference type="EMBL" id="TBU61403.1"/>
    </source>
</evidence>
<name>A0A4Q9Q2D8_9APHY</name>
<gene>
    <name evidence="1" type="ORF">BD310DRAFT_194079</name>
</gene>
<reference evidence="1 2" key="1">
    <citation type="submission" date="2019-01" db="EMBL/GenBank/DDBJ databases">
        <title>Draft genome sequences of three monokaryotic isolates of the white-rot basidiomycete fungus Dichomitus squalens.</title>
        <authorList>
            <consortium name="DOE Joint Genome Institute"/>
            <person name="Lopez S.C."/>
            <person name="Andreopoulos B."/>
            <person name="Pangilinan J."/>
            <person name="Lipzen A."/>
            <person name="Riley R."/>
            <person name="Ahrendt S."/>
            <person name="Ng V."/>
            <person name="Barry K."/>
            <person name="Daum C."/>
            <person name="Grigoriev I.V."/>
            <person name="Hilden K.S."/>
            <person name="Makela M.R."/>
            <person name="de Vries R.P."/>
        </authorList>
    </citation>
    <scope>NUCLEOTIDE SEQUENCE [LARGE SCALE GENOMIC DNA]</scope>
    <source>
        <strain evidence="1 2">CBS 464.89</strain>
    </source>
</reference>
<organism evidence="1 2">
    <name type="scientific">Dichomitus squalens</name>
    <dbReference type="NCBI Taxonomy" id="114155"/>
    <lineage>
        <taxon>Eukaryota</taxon>
        <taxon>Fungi</taxon>
        <taxon>Dikarya</taxon>
        <taxon>Basidiomycota</taxon>
        <taxon>Agaricomycotina</taxon>
        <taxon>Agaricomycetes</taxon>
        <taxon>Polyporales</taxon>
        <taxon>Polyporaceae</taxon>
        <taxon>Dichomitus</taxon>
    </lineage>
</organism>
<dbReference type="EMBL" id="ML145098">
    <property type="protein sequence ID" value="TBU61403.1"/>
    <property type="molecule type" value="Genomic_DNA"/>
</dbReference>
<protein>
    <submittedName>
        <fullName evidence="1">Uncharacterized protein</fullName>
    </submittedName>
</protein>
<dbReference type="Proteomes" id="UP000292082">
    <property type="component" value="Unassembled WGS sequence"/>
</dbReference>
<proteinExistence type="predicted"/>
<keyword evidence="2" id="KW-1185">Reference proteome</keyword>
<sequence length="58" mass="6543">MLQTLQFCSYGWRSQPSLTIGCGFSLNTASLQPTRASRLSHLLRINESYVIPLTANLW</sequence>
<dbReference type="AlphaFoldDB" id="A0A4Q9Q2D8"/>
<evidence type="ECO:0000313" key="2">
    <source>
        <dbReference type="Proteomes" id="UP000292082"/>
    </source>
</evidence>